<dbReference type="InterPro" id="IPR038718">
    <property type="entry name" value="SNF2-like_sf"/>
</dbReference>
<proteinExistence type="predicted"/>
<evidence type="ECO:0000256" key="5">
    <source>
        <dbReference type="PROSITE-ProRule" id="PRU00175"/>
    </source>
</evidence>
<feature type="compositionally biased region" description="Basic and acidic residues" evidence="6">
    <location>
        <begin position="1062"/>
        <end position="1081"/>
    </location>
</feature>
<dbReference type="SUPFAM" id="SSF57850">
    <property type="entry name" value="RING/U-box"/>
    <property type="match status" value="1"/>
</dbReference>
<evidence type="ECO:0000256" key="3">
    <source>
        <dbReference type="ARBA" id="ARBA00022801"/>
    </source>
</evidence>
<dbReference type="InterPro" id="IPR014001">
    <property type="entry name" value="Helicase_ATP-bd"/>
</dbReference>
<dbReference type="SMART" id="SM00487">
    <property type="entry name" value="DEXDc"/>
    <property type="match status" value="1"/>
</dbReference>
<dbReference type="Pfam" id="PF00097">
    <property type="entry name" value="zf-C3HC4"/>
    <property type="match status" value="1"/>
</dbReference>
<dbReference type="InterPro" id="IPR017907">
    <property type="entry name" value="Znf_RING_CS"/>
</dbReference>
<evidence type="ECO:0000259" key="7">
    <source>
        <dbReference type="PROSITE" id="PS50089"/>
    </source>
</evidence>
<dbReference type="GO" id="GO:0005524">
    <property type="term" value="F:ATP binding"/>
    <property type="evidence" value="ECO:0007669"/>
    <property type="project" value="InterPro"/>
</dbReference>
<feature type="domain" description="Helicase ATP-binding" evidence="8">
    <location>
        <begin position="353"/>
        <end position="564"/>
    </location>
</feature>
<dbReference type="InterPro" id="IPR001841">
    <property type="entry name" value="Znf_RING"/>
</dbReference>
<dbReference type="SMART" id="SM00184">
    <property type="entry name" value="RING"/>
    <property type="match status" value="1"/>
</dbReference>
<dbReference type="Gene3D" id="3.40.50.10810">
    <property type="entry name" value="Tandem AAA-ATPase domain"/>
    <property type="match status" value="1"/>
</dbReference>
<keyword evidence="3" id="KW-0378">Hydrolase</keyword>
<dbReference type="SUPFAM" id="SSF52540">
    <property type="entry name" value="P-loop containing nucleoside triphosphate hydrolases"/>
    <property type="match status" value="2"/>
</dbReference>
<dbReference type="CDD" id="cd18793">
    <property type="entry name" value="SF2_C_SNF"/>
    <property type="match status" value="1"/>
</dbReference>
<dbReference type="Pfam" id="PF00176">
    <property type="entry name" value="SNF2-rel_dom"/>
    <property type="match status" value="1"/>
</dbReference>
<organism evidence="10">
    <name type="scientific">Amorphochlora amoebiformis</name>
    <dbReference type="NCBI Taxonomy" id="1561963"/>
    <lineage>
        <taxon>Eukaryota</taxon>
        <taxon>Sar</taxon>
        <taxon>Rhizaria</taxon>
        <taxon>Cercozoa</taxon>
        <taxon>Chlorarachniophyceae</taxon>
        <taxon>Amorphochlora</taxon>
    </lineage>
</organism>
<protein>
    <submittedName>
        <fullName evidence="10">Uncharacterized protein</fullName>
    </submittedName>
</protein>
<evidence type="ECO:0000259" key="9">
    <source>
        <dbReference type="PROSITE" id="PS51194"/>
    </source>
</evidence>
<dbReference type="PANTHER" id="PTHR45865">
    <property type="entry name" value="E3 UBIQUITIN-PROTEIN LIGASE SHPRH FAMILY MEMBER"/>
    <property type="match status" value="1"/>
</dbReference>
<feature type="compositionally biased region" description="Basic and acidic residues" evidence="6">
    <location>
        <begin position="1650"/>
        <end position="1660"/>
    </location>
</feature>
<feature type="domain" description="Helicase C-terminal" evidence="9">
    <location>
        <begin position="1495"/>
        <end position="1648"/>
    </location>
</feature>
<dbReference type="GO" id="GO:0008270">
    <property type="term" value="F:zinc ion binding"/>
    <property type="evidence" value="ECO:0007669"/>
    <property type="project" value="UniProtKB-KW"/>
</dbReference>
<evidence type="ECO:0000256" key="6">
    <source>
        <dbReference type="SAM" id="MobiDB-lite"/>
    </source>
</evidence>
<dbReference type="InterPro" id="IPR027417">
    <property type="entry name" value="P-loop_NTPase"/>
</dbReference>
<feature type="region of interest" description="Disordered" evidence="6">
    <location>
        <begin position="1054"/>
        <end position="1088"/>
    </location>
</feature>
<dbReference type="Gene3D" id="3.40.50.300">
    <property type="entry name" value="P-loop containing nucleotide triphosphate hydrolases"/>
    <property type="match status" value="1"/>
</dbReference>
<dbReference type="Pfam" id="PF00271">
    <property type="entry name" value="Helicase_C"/>
    <property type="match status" value="1"/>
</dbReference>
<name>A0A7S0DC83_9EUKA</name>
<dbReference type="EMBL" id="HBEM01015149">
    <property type="protein sequence ID" value="CAD8450366.1"/>
    <property type="molecule type" value="Transcribed_RNA"/>
</dbReference>
<dbReference type="InterPro" id="IPR001650">
    <property type="entry name" value="Helicase_C-like"/>
</dbReference>
<dbReference type="Gene3D" id="3.30.40.10">
    <property type="entry name" value="Zinc/RING finger domain, C3HC4 (zinc finger)"/>
    <property type="match status" value="1"/>
</dbReference>
<dbReference type="InterPro" id="IPR049730">
    <property type="entry name" value="SNF2/RAD54-like_C"/>
</dbReference>
<dbReference type="CDD" id="cd18070">
    <property type="entry name" value="DEXQc_SHPRH"/>
    <property type="match status" value="1"/>
</dbReference>
<keyword evidence="2 5" id="KW-0863">Zinc-finger</keyword>
<dbReference type="PROSITE" id="PS00518">
    <property type="entry name" value="ZF_RING_1"/>
    <property type="match status" value="1"/>
</dbReference>
<keyword evidence="4" id="KW-0862">Zinc</keyword>
<sequence length="1703" mass="194040">MLLGQLSKKYDQREREAILKVQARPRKKTKKRKRIRKPDPIRKYPFWVGHINLEAIRDTGIPGAAGESPSRIPRDGIGVEVRFEKNMVSAWKSDHVVKAVEEHGPEAKDQTGGKSLVGYIIGDDSAHGTILGGLKTVIRLKIASISTTFCALQDSQYLRHYVRIDVYLYDGAFSKPHRSRPARVALASVFRAVSRQRKLDAKEEPGSLFEDESSSSSVRTVGTVHCLNDDTRPVISTKSNMPKKEKRASKASKNVRLDVSGLYEALRPVKWSTEAPNPHELKSELLPYQRKALAWMIHRETDVKSRRLPNELWINLKAPKISELPANAPEDSKPTAICFSRWLGLLYSTQPKIPTIPDMKGGILAEEMGLGKTVEMISLVLRNPMPAIPPLPTEKEIIGEMETGSRLRVAVGATLVVTPSSILFQWVNEIKRHAPDLKVVIYEGMRDESGRRRKKHSDDHIHHFARADIVLTTYRVLASEVHYGKKNPYGFRRRKRYKIPTTPLLTARFWRMVLDEAQEVESTVKACAQMAGRIASINRWCMTGTPVGKRGLEDLYGLALFLKVSPFDDISCWRGGLEEPYFDGDSEPLLNLMKVLLWRHSKRHISGELKLPPLTERVIRLRFSPVEEEYYDRVLNRVRNKVFMKVREGKMWDRDAIKQLEPLRLACCNPAFSGKQTRVMNLSTFGHLMCAEVRNELTAAERELCRSLNLLGAMNECIPEPNTALTLFEDAWTIADLGVAGLGEKADSLQPKIGRGIITKNEEVRQWNQIEMITAHCFTRNFCRKMLDAAARDIGKGSYIIAFRSECGIFGPFEIPEDISAMLRGDLRPPKISPKKKSRKGAQTGSVEEDVVETEAIKKKRGVLEQVLKMCDRLKVRRRWVREIVDTFKSRLVFDSENIGEIQVDRMYLREDCTGIDGQCIDDEVEYLFRERKMIIGVNRVLLIAVDDAVRPVLLDLQEEPWRAVGIGKEEYFRNRKPEVKQNRDAFERWNEMKRKKIEDLLELPLLAVQNQVKLMEEYRIQLLPEYLRTGVIPEVRTLAERFVPDQIATSSKPVDLTGEIDGGRKEGKREEGKREKKEGNQEGPAPARLHLFERLSGKQRGKIMKDLEGIEEKMIKERAILSRRTRVFVAYEDRARIQELLAIRAKNPQVDALKAKVCHEIRVSYPKWAQKLQPLREKLKALDEYMSILPTKLTYKDSKIWAIEKEFLLNDRKINHSIDASSSSRGKDLDLQVLSALDTQYQFQPTFSVEVVLTKIFKRLQRQCRMFIQKVDTEYQSVDFTNKLEHEVCRSRWGLITDSLSALRIVKLLVTTEEDRLRKAQSVHTRALNKLKSMCEENEGTPGMYWDPVKFKKLEKDVKTHREKCQRLNSKLTYMSNRFGVSMQTGENKAKVAAIDDKKTPLAESSVECPICRHEMKNAAFTRCGHQFCFDCIKNCLKRKQRCPTCRQKARIEGLTIVQSEDEDTKAPKDTKKKNGLNVVPIKGEGDYGTKVETLLRLLIGIEEQNPGAKSLVFSHFPRSLDMVAEALRKNSITFEHLKGATARKRSTYVERFKSNPKTRVMLLSLRSDSSGLTLVAATHVFLLEPSLNFAVEQQAINRVHRIGQNHPCSVHRLVIRGSIEQKIFDTASRRYRSPGLVSPKKLKTARGGKLEADGMGKDMDLEVEGDAEDEDAEGAALAKQQKETLAVSELLTVLGIDPGEE</sequence>
<dbReference type="InterPro" id="IPR013083">
    <property type="entry name" value="Znf_RING/FYVE/PHD"/>
</dbReference>
<dbReference type="InterPro" id="IPR018957">
    <property type="entry name" value="Znf_C3HC4_RING-type"/>
</dbReference>
<dbReference type="InterPro" id="IPR052583">
    <property type="entry name" value="ATP-helicase/E3_Ub-Ligase"/>
</dbReference>
<feature type="region of interest" description="Disordered" evidence="6">
    <location>
        <begin position="1640"/>
        <end position="1660"/>
    </location>
</feature>
<evidence type="ECO:0000256" key="1">
    <source>
        <dbReference type="ARBA" id="ARBA00022723"/>
    </source>
</evidence>
<evidence type="ECO:0000313" key="10">
    <source>
        <dbReference type="EMBL" id="CAD8450366.1"/>
    </source>
</evidence>
<dbReference type="GO" id="GO:0016787">
    <property type="term" value="F:hydrolase activity"/>
    <property type="evidence" value="ECO:0007669"/>
    <property type="project" value="UniProtKB-KW"/>
</dbReference>
<dbReference type="PROSITE" id="PS50089">
    <property type="entry name" value="ZF_RING_2"/>
    <property type="match status" value="1"/>
</dbReference>
<keyword evidence="1" id="KW-0479">Metal-binding</keyword>
<dbReference type="InterPro" id="IPR000330">
    <property type="entry name" value="SNF2_N"/>
</dbReference>
<accession>A0A7S0DC83</accession>
<dbReference type="SMART" id="SM00490">
    <property type="entry name" value="HELICc"/>
    <property type="match status" value="1"/>
</dbReference>
<evidence type="ECO:0000256" key="2">
    <source>
        <dbReference type="ARBA" id="ARBA00022771"/>
    </source>
</evidence>
<dbReference type="PROSITE" id="PS51192">
    <property type="entry name" value="HELICASE_ATP_BIND_1"/>
    <property type="match status" value="1"/>
</dbReference>
<feature type="domain" description="RING-type" evidence="7">
    <location>
        <begin position="1410"/>
        <end position="1448"/>
    </location>
</feature>
<reference evidence="10" key="1">
    <citation type="submission" date="2021-01" db="EMBL/GenBank/DDBJ databases">
        <authorList>
            <person name="Corre E."/>
            <person name="Pelletier E."/>
            <person name="Niang G."/>
            <person name="Scheremetjew M."/>
            <person name="Finn R."/>
            <person name="Kale V."/>
            <person name="Holt S."/>
            <person name="Cochrane G."/>
            <person name="Meng A."/>
            <person name="Brown T."/>
            <person name="Cohen L."/>
        </authorList>
    </citation>
    <scope>NUCLEOTIDE SEQUENCE</scope>
    <source>
        <strain evidence="10">CCMP2058</strain>
    </source>
</reference>
<dbReference type="PANTHER" id="PTHR45865:SF1">
    <property type="entry name" value="E3 UBIQUITIN-PROTEIN LIGASE SHPRH"/>
    <property type="match status" value="1"/>
</dbReference>
<evidence type="ECO:0000259" key="8">
    <source>
        <dbReference type="PROSITE" id="PS51192"/>
    </source>
</evidence>
<evidence type="ECO:0000256" key="4">
    <source>
        <dbReference type="ARBA" id="ARBA00022833"/>
    </source>
</evidence>
<gene>
    <name evidence="10" type="ORF">LAMO00422_LOCUS10458</name>
</gene>
<dbReference type="PROSITE" id="PS51194">
    <property type="entry name" value="HELICASE_CTER"/>
    <property type="match status" value="1"/>
</dbReference>